<gene>
    <name evidence="2" type="ORF">IX39_01970</name>
</gene>
<dbReference type="EMBL" id="JPRP01000001">
    <property type="protein sequence ID" value="KFE99457.1"/>
    <property type="molecule type" value="Genomic_DNA"/>
</dbReference>
<proteinExistence type="predicted"/>
<evidence type="ECO:0000256" key="1">
    <source>
        <dbReference type="SAM" id="SignalP"/>
    </source>
</evidence>
<dbReference type="STRING" id="236814.IX39_01970"/>
<keyword evidence="3" id="KW-1185">Reference proteome</keyword>
<evidence type="ECO:0000313" key="3">
    <source>
        <dbReference type="Proteomes" id="UP000028713"/>
    </source>
</evidence>
<dbReference type="eggNOG" id="ENOG502ZC9Y">
    <property type="taxonomic scope" value="Bacteria"/>
</dbReference>
<dbReference type="OrthoDB" id="821652at2"/>
<feature type="chain" id="PRO_5001800575" evidence="1">
    <location>
        <begin position="20"/>
        <end position="254"/>
    </location>
</feature>
<dbReference type="RefSeq" id="WP_034672977.1">
    <property type="nucleotide sequence ID" value="NZ_FPAP01000004.1"/>
</dbReference>
<dbReference type="AlphaFoldDB" id="A0A085Z4U4"/>
<accession>A0A085Z4U4</accession>
<evidence type="ECO:0000313" key="2">
    <source>
        <dbReference type="EMBL" id="KFE99457.1"/>
    </source>
</evidence>
<name>A0A085Z4U4_9FLAO</name>
<sequence>MKFKALILALSLVSATSFAQEKVKYTKEEKKEMNQYLFNEGFNTASQKKVSTIILKDNNEHQGYAKSWVKQKGQILSITIDDAETGKTMKFDAKDIAEMYLYATETEKSMKAGKFISNMRNYSTKKYSKSVTDDAIPFENQTVSLKNKKESKTFLMQVINPEFNEKITVYHDPFAKETAGFGFAGAPSFGGGVIKSYYVRKGDKVIWLHKDDFEDNYDFLFGDNAAFMKAYPKNSVEWDNFSFLVYKYTDINEA</sequence>
<dbReference type="Proteomes" id="UP000028713">
    <property type="component" value="Unassembled WGS sequence"/>
</dbReference>
<reference evidence="2 3" key="1">
    <citation type="submission" date="2014-07" db="EMBL/GenBank/DDBJ databases">
        <title>Genome of Chryseobacterium formosense LMG 24722.</title>
        <authorList>
            <person name="Pipes S.E."/>
            <person name="Stropko S.J."/>
            <person name="Newman J.D."/>
        </authorList>
    </citation>
    <scope>NUCLEOTIDE SEQUENCE [LARGE SCALE GENOMIC DNA]</scope>
    <source>
        <strain evidence="2 3">LMG 24722</strain>
    </source>
</reference>
<protein>
    <submittedName>
        <fullName evidence="2">Uncharacterized protein</fullName>
    </submittedName>
</protein>
<keyword evidence="1" id="KW-0732">Signal</keyword>
<feature type="signal peptide" evidence="1">
    <location>
        <begin position="1"/>
        <end position="19"/>
    </location>
</feature>
<comment type="caution">
    <text evidence="2">The sequence shown here is derived from an EMBL/GenBank/DDBJ whole genome shotgun (WGS) entry which is preliminary data.</text>
</comment>
<organism evidence="2 3">
    <name type="scientific">Chryseobacterium formosense</name>
    <dbReference type="NCBI Taxonomy" id="236814"/>
    <lineage>
        <taxon>Bacteria</taxon>
        <taxon>Pseudomonadati</taxon>
        <taxon>Bacteroidota</taxon>
        <taxon>Flavobacteriia</taxon>
        <taxon>Flavobacteriales</taxon>
        <taxon>Weeksellaceae</taxon>
        <taxon>Chryseobacterium group</taxon>
        <taxon>Chryseobacterium</taxon>
    </lineage>
</organism>